<accession>A0A9P6Q530</accession>
<reference evidence="1" key="1">
    <citation type="journal article" date="2020" name="Fungal Divers.">
        <title>Resolving the Mortierellaceae phylogeny through synthesis of multi-gene phylogenetics and phylogenomics.</title>
        <authorList>
            <person name="Vandepol N."/>
            <person name="Liber J."/>
            <person name="Desiro A."/>
            <person name="Na H."/>
            <person name="Kennedy M."/>
            <person name="Barry K."/>
            <person name="Grigoriev I.V."/>
            <person name="Miller A.N."/>
            <person name="O'Donnell K."/>
            <person name="Stajich J.E."/>
            <person name="Bonito G."/>
        </authorList>
    </citation>
    <scope>NUCLEOTIDE SEQUENCE</scope>
    <source>
        <strain evidence="1">KOD948</strain>
    </source>
</reference>
<dbReference type="PROSITE" id="PS51885">
    <property type="entry name" value="NEPRILYSIN"/>
    <property type="match status" value="1"/>
</dbReference>
<keyword evidence="2" id="KW-1185">Reference proteome</keyword>
<dbReference type="AlphaFoldDB" id="A0A9P6Q530"/>
<protein>
    <submittedName>
        <fullName evidence="1">Uncharacterized protein</fullName>
    </submittedName>
</protein>
<name>A0A9P6Q530_9FUNG</name>
<dbReference type="EMBL" id="JAAAJA010000183">
    <property type="protein sequence ID" value="KAG0259576.1"/>
    <property type="molecule type" value="Genomic_DNA"/>
</dbReference>
<dbReference type="InterPro" id="IPR000718">
    <property type="entry name" value="Peptidase_M13"/>
</dbReference>
<evidence type="ECO:0000313" key="2">
    <source>
        <dbReference type="Proteomes" id="UP000726737"/>
    </source>
</evidence>
<proteinExistence type="predicted"/>
<organism evidence="1 2">
    <name type="scientific">Mortierella polycephala</name>
    <dbReference type="NCBI Taxonomy" id="41804"/>
    <lineage>
        <taxon>Eukaryota</taxon>
        <taxon>Fungi</taxon>
        <taxon>Fungi incertae sedis</taxon>
        <taxon>Mucoromycota</taxon>
        <taxon>Mortierellomycotina</taxon>
        <taxon>Mortierellomycetes</taxon>
        <taxon>Mortierellales</taxon>
        <taxon>Mortierellaceae</taxon>
        <taxon>Mortierella</taxon>
    </lineage>
</organism>
<dbReference type="OrthoDB" id="6475849at2759"/>
<dbReference type="GO" id="GO:0006508">
    <property type="term" value="P:proteolysis"/>
    <property type="evidence" value="ECO:0007669"/>
    <property type="project" value="InterPro"/>
</dbReference>
<dbReference type="SUPFAM" id="SSF55486">
    <property type="entry name" value="Metalloproteases ('zincins'), catalytic domain"/>
    <property type="match status" value="1"/>
</dbReference>
<sequence length="117" mass="13306">MVWYGNESMHYVLLISHDGNTWLSKPARVESLAIHLVAELGRTLGHCKKLYNVMWILYYGENIADNGGLKRAFAAWNARYGSDPSSEKAALNSEDFTEAFYCKPGTPMNPVKKRHVW</sequence>
<comment type="caution">
    <text evidence="1">The sequence shown here is derived from an EMBL/GenBank/DDBJ whole genome shotgun (WGS) entry which is preliminary data.</text>
</comment>
<dbReference type="GO" id="GO:0004222">
    <property type="term" value="F:metalloendopeptidase activity"/>
    <property type="evidence" value="ECO:0007669"/>
    <property type="project" value="InterPro"/>
</dbReference>
<dbReference type="InterPro" id="IPR024079">
    <property type="entry name" value="MetalloPept_cat_dom_sf"/>
</dbReference>
<dbReference type="Proteomes" id="UP000726737">
    <property type="component" value="Unassembled WGS sequence"/>
</dbReference>
<evidence type="ECO:0000313" key="1">
    <source>
        <dbReference type="EMBL" id="KAG0259576.1"/>
    </source>
</evidence>
<dbReference type="Gene3D" id="3.40.390.10">
    <property type="entry name" value="Collagenase (Catalytic Domain)"/>
    <property type="match status" value="1"/>
</dbReference>
<gene>
    <name evidence="1" type="ORF">BG011_002561</name>
</gene>